<evidence type="ECO:0000259" key="7">
    <source>
        <dbReference type="PROSITE" id="PS51831"/>
    </source>
</evidence>
<dbReference type="RefSeq" id="WP_069152440.1">
    <property type="nucleotide sequence ID" value="NZ_MCGH01000002.1"/>
</dbReference>
<evidence type="ECO:0000256" key="5">
    <source>
        <dbReference type="ARBA" id="ARBA00023004"/>
    </source>
</evidence>
<accession>A0A1E3AE82</accession>
<evidence type="ECO:0000313" key="9">
    <source>
        <dbReference type="Proteomes" id="UP000094067"/>
    </source>
</evidence>
<organism evidence="8 9">
    <name type="scientific">Eisenbergiella tayi</name>
    <dbReference type="NCBI Taxonomy" id="1432052"/>
    <lineage>
        <taxon>Bacteria</taxon>
        <taxon>Bacillati</taxon>
        <taxon>Bacillota</taxon>
        <taxon>Clostridia</taxon>
        <taxon>Lachnospirales</taxon>
        <taxon>Lachnospiraceae</taxon>
        <taxon>Eisenbergiella</taxon>
    </lineage>
</organism>
<evidence type="ECO:0000256" key="6">
    <source>
        <dbReference type="ARBA" id="ARBA00049417"/>
    </source>
</evidence>
<protein>
    <recommendedName>
        <fullName evidence="1">bis(5'-nucleosyl)-tetraphosphatase (symmetrical)</fullName>
        <ecNumber evidence="1">3.6.1.41</ecNumber>
    </recommendedName>
</protein>
<dbReference type="InterPro" id="IPR006675">
    <property type="entry name" value="HDIG_dom"/>
</dbReference>
<gene>
    <name evidence="8" type="primary">rny_3</name>
    <name evidence="8" type="ORF">BEI61_02416</name>
</gene>
<keyword evidence="4" id="KW-0378">Hydrolase</keyword>
<dbReference type="AlphaFoldDB" id="A0A1E3AE82"/>
<dbReference type="NCBIfam" id="TIGR00277">
    <property type="entry name" value="HDIG"/>
    <property type="match status" value="1"/>
</dbReference>
<dbReference type="SMART" id="SM00471">
    <property type="entry name" value="HDc"/>
    <property type="match status" value="1"/>
</dbReference>
<dbReference type="Proteomes" id="UP000094067">
    <property type="component" value="Unassembled WGS sequence"/>
</dbReference>
<dbReference type="InterPro" id="IPR051094">
    <property type="entry name" value="Diverse_Catalytic_Enzymes"/>
</dbReference>
<name>A0A1E3AE82_9FIRM</name>
<dbReference type="InterPro" id="IPR006674">
    <property type="entry name" value="HD_domain"/>
</dbReference>
<dbReference type="GO" id="GO:0046872">
    <property type="term" value="F:metal ion binding"/>
    <property type="evidence" value="ECO:0007669"/>
    <property type="project" value="UniProtKB-KW"/>
</dbReference>
<proteinExistence type="predicted"/>
<dbReference type="PATRIC" id="fig|1432052.4.peg.2699"/>
<keyword evidence="2" id="KW-0479">Metal-binding</keyword>
<dbReference type="InterPro" id="IPR003607">
    <property type="entry name" value="HD/PDEase_dom"/>
</dbReference>
<dbReference type="PROSITE" id="PS51831">
    <property type="entry name" value="HD"/>
    <property type="match status" value="1"/>
</dbReference>
<evidence type="ECO:0000313" key="8">
    <source>
        <dbReference type="EMBL" id="ODM06526.1"/>
    </source>
</evidence>
<dbReference type="NCBIfam" id="TIGR00488">
    <property type="entry name" value="bis(5'-nucleosyl)-tetraphosphatase (symmetrical) YqeK"/>
    <property type="match status" value="1"/>
</dbReference>
<dbReference type="EMBL" id="MCGH01000002">
    <property type="protein sequence ID" value="ODM06526.1"/>
    <property type="molecule type" value="Genomic_DNA"/>
</dbReference>
<dbReference type="SUPFAM" id="SSF109604">
    <property type="entry name" value="HD-domain/PDEase-like"/>
    <property type="match status" value="1"/>
</dbReference>
<dbReference type="GO" id="GO:0000166">
    <property type="term" value="F:nucleotide binding"/>
    <property type="evidence" value="ECO:0007669"/>
    <property type="project" value="UniProtKB-KW"/>
</dbReference>
<dbReference type="Pfam" id="PF01966">
    <property type="entry name" value="HD"/>
    <property type="match status" value="1"/>
</dbReference>
<evidence type="ECO:0000256" key="2">
    <source>
        <dbReference type="ARBA" id="ARBA00022723"/>
    </source>
</evidence>
<dbReference type="PANTHER" id="PTHR35795">
    <property type="entry name" value="SLR1885 PROTEIN"/>
    <property type="match status" value="1"/>
</dbReference>
<comment type="catalytic activity">
    <reaction evidence="6">
        <text>P(1),P(4)-bis(5'-adenosyl) tetraphosphate + H2O = 2 ADP + 2 H(+)</text>
        <dbReference type="Rhea" id="RHEA:24252"/>
        <dbReference type="ChEBI" id="CHEBI:15377"/>
        <dbReference type="ChEBI" id="CHEBI:15378"/>
        <dbReference type="ChEBI" id="CHEBI:58141"/>
        <dbReference type="ChEBI" id="CHEBI:456216"/>
        <dbReference type="EC" id="3.6.1.41"/>
    </reaction>
</comment>
<dbReference type="InterPro" id="IPR005249">
    <property type="entry name" value="YqeK"/>
</dbReference>
<evidence type="ECO:0000256" key="1">
    <source>
        <dbReference type="ARBA" id="ARBA00012506"/>
    </source>
</evidence>
<dbReference type="Gene3D" id="1.10.3210.10">
    <property type="entry name" value="Hypothetical protein af1432"/>
    <property type="match status" value="1"/>
</dbReference>
<reference evidence="8 9" key="1">
    <citation type="submission" date="2016-07" db="EMBL/GenBank/DDBJ databases">
        <title>Characterization of isolates of Eisenbergiella tayi derived from blood cultures, using whole genome sequencing.</title>
        <authorList>
            <person name="Burdz T."/>
            <person name="Wiebe D."/>
            <person name="Huynh C."/>
            <person name="Bernard K."/>
        </authorList>
    </citation>
    <scope>NUCLEOTIDE SEQUENCE [LARGE SCALE GENOMIC DNA]</scope>
    <source>
        <strain evidence="8 9">NML 110608</strain>
    </source>
</reference>
<keyword evidence="3" id="KW-0547">Nucleotide-binding</keyword>
<comment type="caution">
    <text evidence="8">The sequence shown here is derived from an EMBL/GenBank/DDBJ whole genome shotgun (WGS) entry which is preliminary data.</text>
</comment>
<sequence length="205" mass="23313">MNKDTKQTQEIMTLRKAMAKALEEKRYEHTLGVAYTAASLAMCYGQDVYQAQVAGLLHDCAKNYTNEKRISICKKNGIPINAAEQKNPFLLHAKVGSFLAREKYGINDKAILDAITYHTTGRPNMSTLDKIIYIADYIEPGRRQAPGLPEVRQLAFISLDDCLFRILKDTLDYLHASKMEIDMSTQQTYDYYKALQYEQKGGEIL</sequence>
<dbReference type="CDD" id="cd00077">
    <property type="entry name" value="HDc"/>
    <property type="match status" value="1"/>
</dbReference>
<evidence type="ECO:0000256" key="4">
    <source>
        <dbReference type="ARBA" id="ARBA00022801"/>
    </source>
</evidence>
<dbReference type="PANTHER" id="PTHR35795:SF1">
    <property type="entry name" value="BIS(5'-NUCLEOSYL)-TETRAPHOSPHATASE, SYMMETRICAL"/>
    <property type="match status" value="1"/>
</dbReference>
<keyword evidence="5" id="KW-0408">Iron</keyword>
<dbReference type="GO" id="GO:0008803">
    <property type="term" value="F:bis(5'-nucleosyl)-tetraphosphatase (symmetrical) activity"/>
    <property type="evidence" value="ECO:0007669"/>
    <property type="project" value="UniProtKB-EC"/>
</dbReference>
<dbReference type="EC" id="3.6.1.41" evidence="1"/>
<evidence type="ECO:0000256" key="3">
    <source>
        <dbReference type="ARBA" id="ARBA00022741"/>
    </source>
</evidence>
<feature type="domain" description="HD" evidence="7">
    <location>
        <begin position="26"/>
        <end position="141"/>
    </location>
</feature>